<sequence>MEAPVKIAQNYKFALSSSTPTNKEDQHLFRFKDQDIRPKDLEQCNLLYRDHVSNKIKTPVTHKQH</sequence>
<protein>
    <submittedName>
        <fullName evidence="2">Ovule protein</fullName>
    </submittedName>
</protein>
<name>A0A1I7WMP5_HETBA</name>
<evidence type="ECO:0000313" key="2">
    <source>
        <dbReference type="WBParaSite" id="Hba_06416"/>
    </source>
</evidence>
<accession>A0A1I7WMP5</accession>
<evidence type="ECO:0000313" key="1">
    <source>
        <dbReference type="Proteomes" id="UP000095283"/>
    </source>
</evidence>
<proteinExistence type="predicted"/>
<reference evidence="2" key="1">
    <citation type="submission" date="2016-11" db="UniProtKB">
        <authorList>
            <consortium name="WormBaseParasite"/>
        </authorList>
    </citation>
    <scope>IDENTIFICATION</scope>
</reference>
<dbReference type="AlphaFoldDB" id="A0A1I7WMP5"/>
<dbReference type="WBParaSite" id="Hba_06416">
    <property type="protein sequence ID" value="Hba_06416"/>
    <property type="gene ID" value="Hba_06416"/>
</dbReference>
<dbReference type="Proteomes" id="UP000095283">
    <property type="component" value="Unplaced"/>
</dbReference>
<organism evidence="1 2">
    <name type="scientific">Heterorhabditis bacteriophora</name>
    <name type="common">Entomopathogenic nematode worm</name>
    <dbReference type="NCBI Taxonomy" id="37862"/>
    <lineage>
        <taxon>Eukaryota</taxon>
        <taxon>Metazoa</taxon>
        <taxon>Ecdysozoa</taxon>
        <taxon>Nematoda</taxon>
        <taxon>Chromadorea</taxon>
        <taxon>Rhabditida</taxon>
        <taxon>Rhabditina</taxon>
        <taxon>Rhabditomorpha</taxon>
        <taxon>Strongyloidea</taxon>
        <taxon>Heterorhabditidae</taxon>
        <taxon>Heterorhabditis</taxon>
    </lineage>
</organism>
<keyword evidence="1" id="KW-1185">Reference proteome</keyword>